<evidence type="ECO:0000313" key="2">
    <source>
        <dbReference type="EMBL" id="MBB4969342.1"/>
    </source>
</evidence>
<dbReference type="Proteomes" id="UP000542674">
    <property type="component" value="Unassembled WGS sequence"/>
</dbReference>
<feature type="chain" id="PRO_5030663071" description="Secreted protein" evidence="1">
    <location>
        <begin position="31"/>
        <end position="132"/>
    </location>
</feature>
<dbReference type="EMBL" id="JACHJS010000001">
    <property type="protein sequence ID" value="MBB4969342.1"/>
    <property type="molecule type" value="Genomic_DNA"/>
</dbReference>
<accession>A0A7W7TB32</accession>
<keyword evidence="1" id="KW-0732">Signal</keyword>
<protein>
    <recommendedName>
        <fullName evidence="4">Secreted protein</fullName>
    </recommendedName>
</protein>
<gene>
    <name evidence="2" type="ORF">F4559_006701</name>
</gene>
<keyword evidence="3" id="KW-1185">Reference proteome</keyword>
<evidence type="ECO:0008006" key="4">
    <source>
        <dbReference type="Google" id="ProtNLM"/>
    </source>
</evidence>
<name>A0A7W7TB32_9PSEU</name>
<dbReference type="RefSeq" id="WP_184675015.1">
    <property type="nucleotide sequence ID" value="NZ_BAABAI010000021.1"/>
</dbReference>
<reference evidence="2 3" key="1">
    <citation type="submission" date="2020-08" db="EMBL/GenBank/DDBJ databases">
        <title>Sequencing the genomes of 1000 actinobacteria strains.</title>
        <authorList>
            <person name="Klenk H.-P."/>
        </authorList>
    </citation>
    <scope>NUCLEOTIDE SEQUENCE [LARGE SCALE GENOMIC DNA]</scope>
    <source>
        <strain evidence="2 3">DSM 45084</strain>
    </source>
</reference>
<evidence type="ECO:0000256" key="1">
    <source>
        <dbReference type="SAM" id="SignalP"/>
    </source>
</evidence>
<proteinExistence type="predicted"/>
<evidence type="ECO:0000313" key="3">
    <source>
        <dbReference type="Proteomes" id="UP000542674"/>
    </source>
</evidence>
<sequence length="132" mass="13983">MIESKRVVRTFAVVAAAAGALAITAGPASAAPETTGCTASNLITSPSTRQVGWTVDCTDRRYVFADITVFSGGSVSSNPQDTKWVNAGDSWQNLNTYAQTNPAIDHLCVHLVTYVDPTNPFDQPVVIGHQCV</sequence>
<comment type="caution">
    <text evidence="2">The sequence shown here is derived from an EMBL/GenBank/DDBJ whole genome shotgun (WGS) entry which is preliminary data.</text>
</comment>
<dbReference type="AlphaFoldDB" id="A0A7W7TB32"/>
<organism evidence="2 3">
    <name type="scientific">Saccharothrix violaceirubra</name>
    <dbReference type="NCBI Taxonomy" id="413306"/>
    <lineage>
        <taxon>Bacteria</taxon>
        <taxon>Bacillati</taxon>
        <taxon>Actinomycetota</taxon>
        <taxon>Actinomycetes</taxon>
        <taxon>Pseudonocardiales</taxon>
        <taxon>Pseudonocardiaceae</taxon>
        <taxon>Saccharothrix</taxon>
    </lineage>
</organism>
<feature type="signal peptide" evidence="1">
    <location>
        <begin position="1"/>
        <end position="30"/>
    </location>
</feature>